<sequence length="324" mass="34291">MKNSFLSRRHGAVTAVAAAVALTLAMTGCSDGGSADGSDKKTVGATLLSLQYPFLVKLNEAAKAEAEAQGLELISLDPRQQTSTEMQQVEDLITKQVDLVVMIPVDQKISQAAARRVNEAKIPLLLVNTSFEDFAGEYVSYVGSDDTKAGEIQGQYLVDQLPQGGNVIYLVGQYGGAGTERRKAGFESVIKGNANIKVVTELEAHGSRAEAKTIMEDLLRKYPSGQVQAVIAQSDEMAIGAASAIAEANRQNDFKIVMGVDGSADGLKSVGDGLMTATVFQDAVGQGKTAMEIAKKILDGESVPKTVDLPFKLVTKENLSEFTG</sequence>
<accession>A0ABV6M2S5</accession>
<keyword evidence="7" id="KW-1185">Reference proteome</keyword>
<feature type="domain" description="Periplasmic binding protein" evidence="5">
    <location>
        <begin position="51"/>
        <end position="301"/>
    </location>
</feature>
<comment type="subcellular location">
    <subcellularLocation>
        <location evidence="1">Cell envelope</location>
    </subcellularLocation>
</comment>
<feature type="chain" id="PRO_5046555477" evidence="4">
    <location>
        <begin position="26"/>
        <end position="324"/>
    </location>
</feature>
<feature type="signal peptide" evidence="4">
    <location>
        <begin position="1"/>
        <end position="25"/>
    </location>
</feature>
<keyword evidence="3 4" id="KW-0732">Signal</keyword>
<evidence type="ECO:0000256" key="2">
    <source>
        <dbReference type="ARBA" id="ARBA00007639"/>
    </source>
</evidence>
<dbReference type="PANTHER" id="PTHR46847:SF1">
    <property type="entry name" value="D-ALLOSE-BINDING PERIPLASMIC PROTEIN-RELATED"/>
    <property type="match status" value="1"/>
</dbReference>
<name>A0ABV6M2S5_9ACTN</name>
<dbReference type="InterPro" id="IPR025997">
    <property type="entry name" value="SBP_2_dom"/>
</dbReference>
<comment type="caution">
    <text evidence="6">The sequence shown here is derived from an EMBL/GenBank/DDBJ whole genome shotgun (WGS) entry which is preliminary data.</text>
</comment>
<evidence type="ECO:0000313" key="7">
    <source>
        <dbReference type="Proteomes" id="UP001589867"/>
    </source>
</evidence>
<dbReference type="CDD" id="cd01536">
    <property type="entry name" value="PBP1_ABC_sugar_binding-like"/>
    <property type="match status" value="1"/>
</dbReference>
<dbReference type="SUPFAM" id="SSF53822">
    <property type="entry name" value="Periplasmic binding protein-like I"/>
    <property type="match status" value="1"/>
</dbReference>
<dbReference type="RefSeq" id="WP_377251313.1">
    <property type="nucleotide sequence ID" value="NZ_JBHLUH010000023.1"/>
</dbReference>
<dbReference type="Pfam" id="PF13407">
    <property type="entry name" value="Peripla_BP_4"/>
    <property type="match status" value="1"/>
</dbReference>
<organism evidence="6 7">
    <name type="scientific">Phytohabitans kaempferiae</name>
    <dbReference type="NCBI Taxonomy" id="1620943"/>
    <lineage>
        <taxon>Bacteria</taxon>
        <taxon>Bacillati</taxon>
        <taxon>Actinomycetota</taxon>
        <taxon>Actinomycetes</taxon>
        <taxon>Micromonosporales</taxon>
        <taxon>Micromonosporaceae</taxon>
    </lineage>
</organism>
<dbReference type="Gene3D" id="3.40.50.2300">
    <property type="match status" value="2"/>
</dbReference>
<proteinExistence type="inferred from homology"/>
<reference evidence="6 7" key="1">
    <citation type="submission" date="2024-09" db="EMBL/GenBank/DDBJ databases">
        <authorList>
            <person name="Sun Q."/>
            <person name="Mori K."/>
        </authorList>
    </citation>
    <scope>NUCLEOTIDE SEQUENCE [LARGE SCALE GENOMIC DNA]</scope>
    <source>
        <strain evidence="6 7">TBRC 3947</strain>
    </source>
</reference>
<dbReference type="Proteomes" id="UP001589867">
    <property type="component" value="Unassembled WGS sequence"/>
</dbReference>
<evidence type="ECO:0000256" key="1">
    <source>
        <dbReference type="ARBA" id="ARBA00004196"/>
    </source>
</evidence>
<evidence type="ECO:0000256" key="3">
    <source>
        <dbReference type="ARBA" id="ARBA00022729"/>
    </source>
</evidence>
<evidence type="ECO:0000259" key="5">
    <source>
        <dbReference type="Pfam" id="PF13407"/>
    </source>
</evidence>
<dbReference type="EMBL" id="JBHLUH010000023">
    <property type="protein sequence ID" value="MFC0528995.1"/>
    <property type="molecule type" value="Genomic_DNA"/>
</dbReference>
<evidence type="ECO:0000313" key="6">
    <source>
        <dbReference type="EMBL" id="MFC0528995.1"/>
    </source>
</evidence>
<protein>
    <submittedName>
        <fullName evidence="6">Sugar ABC transporter substrate-binding protein</fullName>
    </submittedName>
</protein>
<dbReference type="PROSITE" id="PS51257">
    <property type="entry name" value="PROKAR_LIPOPROTEIN"/>
    <property type="match status" value="1"/>
</dbReference>
<dbReference type="PANTHER" id="PTHR46847">
    <property type="entry name" value="D-ALLOSE-BINDING PERIPLASMIC PROTEIN-RELATED"/>
    <property type="match status" value="1"/>
</dbReference>
<dbReference type="InterPro" id="IPR028082">
    <property type="entry name" value="Peripla_BP_I"/>
</dbReference>
<evidence type="ECO:0000256" key="4">
    <source>
        <dbReference type="SAM" id="SignalP"/>
    </source>
</evidence>
<gene>
    <name evidence="6" type="ORF">ACFFIA_15140</name>
</gene>
<comment type="similarity">
    <text evidence="2">Belongs to the bacterial solute-binding protein 2 family.</text>
</comment>